<evidence type="ECO:0000313" key="3">
    <source>
        <dbReference type="EMBL" id="HGT39355.1"/>
    </source>
</evidence>
<protein>
    <submittedName>
        <fullName evidence="3">DUF1553 domain-containing protein</fullName>
    </submittedName>
</protein>
<dbReference type="Gene3D" id="2.60.40.1080">
    <property type="match status" value="1"/>
</dbReference>
<feature type="domain" description="DUF1549" evidence="1">
    <location>
        <begin position="233"/>
        <end position="423"/>
    </location>
</feature>
<organism evidence="3">
    <name type="scientific">Schlesneria paludicola</name>
    <dbReference type="NCBI Taxonomy" id="360056"/>
    <lineage>
        <taxon>Bacteria</taxon>
        <taxon>Pseudomonadati</taxon>
        <taxon>Planctomycetota</taxon>
        <taxon>Planctomycetia</taxon>
        <taxon>Planctomycetales</taxon>
        <taxon>Planctomycetaceae</taxon>
        <taxon>Schlesneria</taxon>
    </lineage>
</organism>
<dbReference type="Pfam" id="PF07583">
    <property type="entry name" value="PSCyt2"/>
    <property type="match status" value="1"/>
</dbReference>
<dbReference type="Pfam" id="PF07587">
    <property type="entry name" value="PSD1"/>
    <property type="match status" value="1"/>
</dbReference>
<gene>
    <name evidence="3" type="ORF">ENS64_08865</name>
</gene>
<dbReference type="EMBL" id="DSVQ01000012">
    <property type="protein sequence ID" value="HGT39355.1"/>
    <property type="molecule type" value="Genomic_DNA"/>
</dbReference>
<evidence type="ECO:0000259" key="2">
    <source>
        <dbReference type="Pfam" id="PF07587"/>
    </source>
</evidence>
<name>A0A7C4LL00_9PLAN</name>
<dbReference type="PANTHER" id="PTHR35889:SF3">
    <property type="entry name" value="F-BOX DOMAIN-CONTAINING PROTEIN"/>
    <property type="match status" value="1"/>
</dbReference>
<reference evidence="3" key="1">
    <citation type="journal article" date="2020" name="mSystems">
        <title>Genome- and Community-Level Interaction Insights into Carbon Utilization and Element Cycling Functions of Hydrothermarchaeota in Hydrothermal Sediment.</title>
        <authorList>
            <person name="Zhou Z."/>
            <person name="Liu Y."/>
            <person name="Xu W."/>
            <person name="Pan J."/>
            <person name="Luo Z.H."/>
            <person name="Li M."/>
        </authorList>
    </citation>
    <scope>NUCLEOTIDE SEQUENCE [LARGE SCALE GENOMIC DNA]</scope>
    <source>
        <strain evidence="3">SpSt-508</strain>
    </source>
</reference>
<feature type="domain" description="DUF1553" evidence="2">
    <location>
        <begin position="476"/>
        <end position="701"/>
    </location>
</feature>
<proteinExistence type="predicted"/>
<dbReference type="InterPro" id="IPR022655">
    <property type="entry name" value="DUF1553"/>
</dbReference>
<dbReference type="AlphaFoldDB" id="A0A7C4LL00"/>
<dbReference type="PANTHER" id="PTHR35889">
    <property type="entry name" value="CYCLOINULO-OLIGOSACCHARIDE FRUCTANOTRANSFERASE-RELATED"/>
    <property type="match status" value="1"/>
</dbReference>
<sequence>MTLSLLALTVYLAGEGHGSSIDAPSLRYEVLPIFTRLGCNAGTCHGTPTGKNGFRLSLRGFDPVSDWQSLVREYGGRRVNLGEPSQSLLLRKATAELPHEGGRRLQRGSREYHILSSWIAAGCPDDHPQAPMLRGIVLTPESATIEAPATAQQVRITAEFSDGTRRDVTEFGRFSVTDETLARVSPNGRVERERPGEVTVVAEYAGRMARSTLLFRELRPDYRETELAERNLVDRHVFARLKRLQIEPSPVCGDAEFLRRVRLDVTGRLPTPDEVRGFLADSDPAKRERLIETLLNSAEFAEWWALKWTDRLGGNNRFTGKFGAYKYHAWIRAAMAENWPEDRFVRELLTAGGPSYEQPSASFWRRLRVGGIGKEVDPLMAAEEISQLFLGVRIQCARCHNHPGENWTQDDFYGLAAFFAQVRFKDGPYVNHVYDKEDTVFLQPDGVVRDPRTGQPAVPRLLGQPPLIADRLRDLRVPLAEWLASPDNPWFARNSVNRLWYHVFGRGLIDPVDDLRQTNPASHPELLDELAGEFVRSGFDRRAVLRLLLNSTTYQLSSATTPTNADDDRYFSHARVRLLQAEQLLDAISSATEIGESFPDMPPGTRAIQLPDGEYKHPFLEAFGRPARALACECERETSTNLSQALQLVNGPVVAAKVRHEQGRAARLASSDLSPDDIVAELFLATLSRPPRSDELAVLRRTIGPAGSERRAAVEDALWVLLNHREFLFQH</sequence>
<evidence type="ECO:0000259" key="1">
    <source>
        <dbReference type="Pfam" id="PF07583"/>
    </source>
</evidence>
<dbReference type="InterPro" id="IPR011444">
    <property type="entry name" value="DUF1549"/>
</dbReference>
<comment type="caution">
    <text evidence="3">The sequence shown here is derived from an EMBL/GenBank/DDBJ whole genome shotgun (WGS) entry which is preliminary data.</text>
</comment>
<accession>A0A7C4LL00</accession>